<dbReference type="GO" id="GO:0031071">
    <property type="term" value="F:cysteine desulfurase activity"/>
    <property type="evidence" value="ECO:0007669"/>
    <property type="project" value="UniProtKB-UniRule"/>
</dbReference>
<evidence type="ECO:0000313" key="14">
    <source>
        <dbReference type="EMBL" id="SDF10746.1"/>
    </source>
</evidence>
<feature type="active site" description="Cysteine persulfide intermediate" evidence="11">
    <location>
        <position position="325"/>
    </location>
</feature>
<dbReference type="InterPro" id="IPR020578">
    <property type="entry name" value="Aminotrans_V_PyrdxlP_BS"/>
</dbReference>
<dbReference type="PANTHER" id="PTHR11601:SF34">
    <property type="entry name" value="CYSTEINE DESULFURASE"/>
    <property type="match status" value="1"/>
</dbReference>
<organism evidence="14 15">
    <name type="scientific">Sporolituus thermophilus DSM 23256</name>
    <dbReference type="NCBI Taxonomy" id="1123285"/>
    <lineage>
        <taxon>Bacteria</taxon>
        <taxon>Bacillati</taxon>
        <taxon>Bacillota</taxon>
        <taxon>Negativicutes</taxon>
        <taxon>Selenomonadales</taxon>
        <taxon>Sporomusaceae</taxon>
        <taxon>Sporolituus</taxon>
    </lineage>
</organism>
<feature type="modified residue" description="N6-(pyridoxal phosphate)lysine" evidence="11">
    <location>
        <position position="202"/>
    </location>
</feature>
<keyword evidence="5 11" id="KW-0001">2Fe-2S</keyword>
<sequence>MKRIYFDHSATTPVDPEVAKLMTEYMLDKFGNPSSIHAYGREARKAVEEAREKVAALIGANANEIFFTSGGTESDNLAIKGIAYANRKRGNHIITSAIEHHAVLHTCEYLEKQGYLVTYLPVDEYGMVRIEDLKKAITDKTILISIMFANNEVGTIQPIKEIGQIAREKGIYFHTDAVQAAGNYPIDVKEYNIDLLTLSGHKFHGPKGIGALYVRRGVRIEAIQHGGGHERNMRAGTENVPGIVGLGKAAEIAKNEMAQKMAHIQRLRDKLIRETMAKIPHVKLNGHPTQRMPGNANFSFHYVEGESLLLNLDLKGIAASSGSACTSGSLDPSHVLLAMGLSHEVAHGSLRISLGRGNTEEEVDYFLAVMPEIIERLRSMSPLYGKQPAAMSSNPCSHCHHH</sequence>
<dbReference type="SUPFAM" id="SSF53383">
    <property type="entry name" value="PLP-dependent transferases"/>
    <property type="match status" value="1"/>
</dbReference>
<keyword evidence="7 11" id="KW-0663">Pyridoxal phosphate</keyword>
<feature type="binding site" evidence="11">
    <location>
        <begin position="71"/>
        <end position="72"/>
    </location>
    <ligand>
        <name>pyridoxal 5'-phosphate</name>
        <dbReference type="ChEBI" id="CHEBI:597326"/>
    </ligand>
</feature>
<dbReference type="FunFam" id="3.40.640.10:FF:000003">
    <property type="entry name" value="Cysteine desulfurase IscS"/>
    <property type="match status" value="1"/>
</dbReference>
<evidence type="ECO:0000256" key="1">
    <source>
        <dbReference type="ARBA" id="ARBA00001933"/>
    </source>
</evidence>
<dbReference type="PIRSF" id="PIRSF005572">
    <property type="entry name" value="NifS"/>
    <property type="match status" value="1"/>
</dbReference>
<dbReference type="STRING" id="1123285.SAMN05660235_00475"/>
<proteinExistence type="inferred from homology"/>
<comment type="subunit">
    <text evidence="11">Homodimer. Forms a heterotetramer with IscU, interacts with other sulfur acceptors.</text>
</comment>
<comment type="similarity">
    <text evidence="2 11">Belongs to the class-V pyridoxal-phosphate-dependent aminotransferase family. NifS/IscS subfamily.</text>
</comment>
<evidence type="ECO:0000256" key="8">
    <source>
        <dbReference type="ARBA" id="ARBA00023004"/>
    </source>
</evidence>
<dbReference type="AlphaFoldDB" id="A0A1G7IDZ5"/>
<evidence type="ECO:0000256" key="5">
    <source>
        <dbReference type="ARBA" id="ARBA00022714"/>
    </source>
</evidence>
<keyword evidence="4 11" id="KW-0808">Transferase</keyword>
<comment type="catalytic activity">
    <reaction evidence="10 11">
        <text>(sulfur carrier)-H + L-cysteine = (sulfur carrier)-SH + L-alanine</text>
        <dbReference type="Rhea" id="RHEA:43892"/>
        <dbReference type="Rhea" id="RHEA-COMP:14737"/>
        <dbReference type="Rhea" id="RHEA-COMP:14739"/>
        <dbReference type="ChEBI" id="CHEBI:29917"/>
        <dbReference type="ChEBI" id="CHEBI:35235"/>
        <dbReference type="ChEBI" id="CHEBI:57972"/>
        <dbReference type="ChEBI" id="CHEBI:64428"/>
        <dbReference type="EC" id="2.8.1.7"/>
    </reaction>
</comment>
<protein>
    <recommendedName>
        <fullName evidence="11">Cysteine desulfurase IscS</fullName>
        <ecNumber evidence="11">2.8.1.7</ecNumber>
    </recommendedName>
</protein>
<gene>
    <name evidence="11" type="primary">iscS</name>
    <name evidence="14" type="ORF">SAMN05660235_00475</name>
</gene>
<evidence type="ECO:0000256" key="2">
    <source>
        <dbReference type="ARBA" id="ARBA00006490"/>
    </source>
</evidence>
<keyword evidence="9 11" id="KW-0411">Iron-sulfur</keyword>
<dbReference type="GO" id="GO:0044571">
    <property type="term" value="P:[2Fe-2S] cluster assembly"/>
    <property type="evidence" value="ECO:0007669"/>
    <property type="project" value="UniProtKB-UniRule"/>
</dbReference>
<dbReference type="GO" id="GO:0030170">
    <property type="term" value="F:pyridoxal phosphate binding"/>
    <property type="evidence" value="ECO:0007669"/>
    <property type="project" value="UniProtKB-UniRule"/>
</dbReference>
<dbReference type="NCBIfam" id="TIGR03402">
    <property type="entry name" value="FeS_nifS"/>
    <property type="match status" value="1"/>
</dbReference>
<dbReference type="Gene3D" id="3.90.1150.10">
    <property type="entry name" value="Aspartate Aminotransferase, domain 1"/>
    <property type="match status" value="1"/>
</dbReference>
<dbReference type="InterPro" id="IPR010240">
    <property type="entry name" value="Cys_deSase_IscS"/>
</dbReference>
<comment type="pathway">
    <text evidence="11">Cofactor biosynthesis; iron-sulfur cluster biosynthesis.</text>
</comment>
<comment type="function">
    <text evidence="11">Master enzyme that delivers sulfur to a number of partners involved in Fe-S cluster assembly, tRNA modification or cofactor biosynthesis. Catalyzes the removal of elemental sulfur atoms from cysteine to produce alanine. Functions as a sulfur delivery protein for Fe-S cluster synthesis onto IscU, an Fe-S scaffold assembly protein, as well as other S acceptor proteins.</text>
</comment>
<evidence type="ECO:0000256" key="10">
    <source>
        <dbReference type="ARBA" id="ARBA00050776"/>
    </source>
</evidence>
<keyword evidence="8 11" id="KW-0408">Iron</keyword>
<accession>A0A1G7IDZ5</accession>
<dbReference type="PANTHER" id="PTHR11601">
    <property type="entry name" value="CYSTEINE DESULFURYLASE FAMILY MEMBER"/>
    <property type="match status" value="1"/>
</dbReference>
<comment type="cofactor">
    <cofactor evidence="1 11 12">
        <name>pyridoxal 5'-phosphate</name>
        <dbReference type="ChEBI" id="CHEBI:597326"/>
    </cofactor>
</comment>
<reference evidence="15" key="1">
    <citation type="submission" date="2016-10" db="EMBL/GenBank/DDBJ databases">
        <authorList>
            <person name="Varghese N."/>
            <person name="Submissions S."/>
        </authorList>
    </citation>
    <scope>NUCLEOTIDE SEQUENCE [LARGE SCALE GENOMIC DNA]</scope>
    <source>
        <strain evidence="15">DSM 23256</strain>
    </source>
</reference>
<evidence type="ECO:0000256" key="3">
    <source>
        <dbReference type="ARBA" id="ARBA00022490"/>
    </source>
</evidence>
<feature type="domain" description="Aminotransferase class V" evidence="13">
    <location>
        <begin position="4"/>
        <end position="366"/>
    </location>
</feature>
<dbReference type="EC" id="2.8.1.7" evidence="11"/>
<dbReference type="InterPro" id="IPR015421">
    <property type="entry name" value="PyrdxlP-dep_Trfase_major"/>
</dbReference>
<evidence type="ECO:0000256" key="4">
    <source>
        <dbReference type="ARBA" id="ARBA00022679"/>
    </source>
</evidence>
<evidence type="ECO:0000259" key="13">
    <source>
        <dbReference type="Pfam" id="PF00266"/>
    </source>
</evidence>
<name>A0A1G7IDZ5_9FIRM</name>
<feature type="binding site" evidence="11">
    <location>
        <position position="151"/>
    </location>
    <ligand>
        <name>pyridoxal 5'-phosphate</name>
        <dbReference type="ChEBI" id="CHEBI:597326"/>
    </ligand>
</feature>
<dbReference type="InterPro" id="IPR016454">
    <property type="entry name" value="Cysteine_dSase"/>
</dbReference>
<evidence type="ECO:0000256" key="12">
    <source>
        <dbReference type="RuleBase" id="RU004504"/>
    </source>
</evidence>
<evidence type="ECO:0000256" key="7">
    <source>
        <dbReference type="ARBA" id="ARBA00022898"/>
    </source>
</evidence>
<dbReference type="InterPro" id="IPR017772">
    <property type="entry name" value="Cys_deSase_NifS_bac/arc"/>
</dbReference>
<feature type="binding site" evidence="11">
    <location>
        <position position="237"/>
    </location>
    <ligand>
        <name>pyridoxal 5'-phosphate</name>
        <dbReference type="ChEBI" id="CHEBI:597326"/>
    </ligand>
</feature>
<dbReference type="Gene3D" id="3.40.640.10">
    <property type="entry name" value="Type I PLP-dependent aspartate aminotransferase-like (Major domain)"/>
    <property type="match status" value="1"/>
</dbReference>
<feature type="binding site" description="via persulfide group" evidence="11">
    <location>
        <position position="325"/>
    </location>
    <ligand>
        <name>[2Fe-2S] cluster</name>
        <dbReference type="ChEBI" id="CHEBI:190135"/>
        <note>ligand shared with IscU</note>
    </ligand>
</feature>
<evidence type="ECO:0000256" key="6">
    <source>
        <dbReference type="ARBA" id="ARBA00022723"/>
    </source>
</evidence>
<keyword evidence="3 11" id="KW-0963">Cytoplasm</keyword>
<dbReference type="HAMAP" id="MF_00331">
    <property type="entry name" value="Cys_desulf_IscS"/>
    <property type="match status" value="1"/>
</dbReference>
<feature type="binding site" evidence="11">
    <location>
        <position position="179"/>
    </location>
    <ligand>
        <name>pyridoxal 5'-phosphate</name>
        <dbReference type="ChEBI" id="CHEBI:597326"/>
    </ligand>
</feature>
<comment type="subcellular location">
    <subcellularLocation>
        <location evidence="11">Cytoplasm</location>
    </subcellularLocation>
</comment>
<feature type="binding site" evidence="11">
    <location>
        <begin position="199"/>
        <end position="201"/>
    </location>
    <ligand>
        <name>pyridoxal 5'-phosphate</name>
        <dbReference type="ChEBI" id="CHEBI:597326"/>
    </ligand>
</feature>
<dbReference type="InterPro" id="IPR015422">
    <property type="entry name" value="PyrdxlP-dep_Trfase_small"/>
</dbReference>
<dbReference type="Pfam" id="PF00266">
    <property type="entry name" value="Aminotran_5"/>
    <property type="match status" value="1"/>
</dbReference>
<dbReference type="UniPathway" id="UPA00266"/>
<dbReference type="GO" id="GO:1990221">
    <property type="term" value="C:L-cysteine desulfurase complex"/>
    <property type="evidence" value="ECO:0007669"/>
    <property type="project" value="UniProtKB-ARBA"/>
</dbReference>
<evidence type="ECO:0000256" key="11">
    <source>
        <dbReference type="HAMAP-Rule" id="MF_00331"/>
    </source>
</evidence>
<dbReference type="RefSeq" id="WP_093687726.1">
    <property type="nucleotide sequence ID" value="NZ_FNBU01000002.1"/>
</dbReference>
<dbReference type="GO" id="GO:0051537">
    <property type="term" value="F:2 iron, 2 sulfur cluster binding"/>
    <property type="evidence" value="ECO:0007669"/>
    <property type="project" value="UniProtKB-UniRule"/>
</dbReference>
<keyword evidence="6 11" id="KW-0479">Metal-binding</keyword>
<dbReference type="PROSITE" id="PS00595">
    <property type="entry name" value="AA_TRANSFER_CLASS_5"/>
    <property type="match status" value="1"/>
</dbReference>
<dbReference type="Gene3D" id="1.10.260.50">
    <property type="match status" value="1"/>
</dbReference>
<dbReference type="NCBIfam" id="NF002806">
    <property type="entry name" value="PRK02948.1"/>
    <property type="match status" value="1"/>
</dbReference>
<keyword evidence="15" id="KW-1185">Reference proteome</keyword>
<dbReference type="InterPro" id="IPR000192">
    <property type="entry name" value="Aminotrans_V_dom"/>
</dbReference>
<dbReference type="OrthoDB" id="9808002at2"/>
<dbReference type="GO" id="GO:0006520">
    <property type="term" value="P:amino acid metabolic process"/>
    <property type="evidence" value="ECO:0007669"/>
    <property type="project" value="InterPro"/>
</dbReference>
<dbReference type="InterPro" id="IPR015424">
    <property type="entry name" value="PyrdxlP-dep_Trfase"/>
</dbReference>
<evidence type="ECO:0000313" key="15">
    <source>
        <dbReference type="Proteomes" id="UP000243333"/>
    </source>
</evidence>
<evidence type="ECO:0000256" key="9">
    <source>
        <dbReference type="ARBA" id="ARBA00023014"/>
    </source>
</evidence>
<dbReference type="GO" id="GO:0046872">
    <property type="term" value="F:metal ion binding"/>
    <property type="evidence" value="ECO:0007669"/>
    <property type="project" value="UniProtKB-KW"/>
</dbReference>
<dbReference type="EMBL" id="FNBU01000002">
    <property type="protein sequence ID" value="SDF10746.1"/>
    <property type="molecule type" value="Genomic_DNA"/>
</dbReference>
<dbReference type="Proteomes" id="UP000243333">
    <property type="component" value="Unassembled WGS sequence"/>
</dbReference>